<keyword evidence="6 8" id="KW-0472">Membrane</keyword>
<feature type="transmembrane region" description="Helical" evidence="8">
    <location>
        <begin position="119"/>
        <end position="136"/>
    </location>
</feature>
<dbReference type="Pfam" id="PF00083">
    <property type="entry name" value="Sugar_tr"/>
    <property type="match status" value="1"/>
</dbReference>
<accession>U4LDE9</accession>
<dbReference type="PANTHER" id="PTHR24064">
    <property type="entry name" value="SOLUTE CARRIER FAMILY 22 MEMBER"/>
    <property type="match status" value="1"/>
</dbReference>
<feature type="domain" description="Major facilitator superfamily (MFS) profile" evidence="9">
    <location>
        <begin position="48"/>
        <end position="517"/>
    </location>
</feature>
<dbReference type="InterPro" id="IPR020846">
    <property type="entry name" value="MFS_dom"/>
</dbReference>
<feature type="transmembrane region" description="Helical" evidence="8">
    <location>
        <begin position="142"/>
        <end position="160"/>
    </location>
</feature>
<evidence type="ECO:0000256" key="2">
    <source>
        <dbReference type="ARBA" id="ARBA00022448"/>
    </source>
</evidence>
<dbReference type="GO" id="GO:0016020">
    <property type="term" value="C:membrane"/>
    <property type="evidence" value="ECO:0007669"/>
    <property type="project" value="UniProtKB-SubCell"/>
</dbReference>
<feature type="transmembrane region" description="Helical" evidence="8">
    <location>
        <begin position="231"/>
        <end position="249"/>
    </location>
</feature>
<keyword evidence="2" id="KW-0813">Transport</keyword>
<dbReference type="GO" id="GO:0006817">
    <property type="term" value="P:phosphate ion transport"/>
    <property type="evidence" value="ECO:0007669"/>
    <property type="project" value="UniProtKB-KW"/>
</dbReference>
<dbReference type="Gene3D" id="1.20.1250.20">
    <property type="entry name" value="MFS general substrate transporter like domains"/>
    <property type="match status" value="2"/>
</dbReference>
<dbReference type="InterPro" id="IPR004738">
    <property type="entry name" value="Phos_permease"/>
</dbReference>
<dbReference type="GO" id="GO:0005315">
    <property type="term" value="F:phosphate transmembrane transporter activity"/>
    <property type="evidence" value="ECO:0007669"/>
    <property type="project" value="InterPro"/>
</dbReference>
<keyword evidence="3" id="KW-0592">Phosphate transport</keyword>
<dbReference type="PROSITE" id="PS50850">
    <property type="entry name" value="MFS"/>
    <property type="match status" value="1"/>
</dbReference>
<feature type="transmembrane region" description="Helical" evidence="8">
    <location>
        <begin position="420"/>
        <end position="441"/>
    </location>
</feature>
<evidence type="ECO:0000259" key="9">
    <source>
        <dbReference type="PROSITE" id="PS50850"/>
    </source>
</evidence>
<dbReference type="SUPFAM" id="SSF103473">
    <property type="entry name" value="MFS general substrate transporter"/>
    <property type="match status" value="1"/>
</dbReference>
<dbReference type="CDD" id="cd17364">
    <property type="entry name" value="MFS_PhT"/>
    <property type="match status" value="1"/>
</dbReference>
<evidence type="ECO:0000256" key="5">
    <source>
        <dbReference type="ARBA" id="ARBA00022989"/>
    </source>
</evidence>
<feature type="region of interest" description="Disordered" evidence="7">
    <location>
        <begin position="522"/>
        <end position="558"/>
    </location>
</feature>
<feature type="transmembrane region" description="Helical" evidence="8">
    <location>
        <begin position="90"/>
        <end position="110"/>
    </location>
</feature>
<dbReference type="InterPro" id="IPR005828">
    <property type="entry name" value="MFS_sugar_transport-like"/>
</dbReference>
<dbReference type="eggNOG" id="KOG0252">
    <property type="taxonomic scope" value="Eukaryota"/>
</dbReference>
<dbReference type="AlphaFoldDB" id="U4LDE9"/>
<protein>
    <submittedName>
        <fullName evidence="10">Similar to Inorganic phosphate transporter PHO84 acc. no. P25297</fullName>
    </submittedName>
</protein>
<dbReference type="OrthoDB" id="433512at2759"/>
<feature type="transmembrane region" description="Helical" evidence="8">
    <location>
        <begin position="453"/>
        <end position="473"/>
    </location>
</feature>
<keyword evidence="11" id="KW-1185">Reference proteome</keyword>
<dbReference type="OMA" id="FKVARFQ"/>
<evidence type="ECO:0000256" key="8">
    <source>
        <dbReference type="SAM" id="Phobius"/>
    </source>
</evidence>
<dbReference type="InterPro" id="IPR036259">
    <property type="entry name" value="MFS_trans_sf"/>
</dbReference>
<evidence type="ECO:0000313" key="10">
    <source>
        <dbReference type="EMBL" id="CCX29557.1"/>
    </source>
</evidence>
<keyword evidence="4 8" id="KW-0812">Transmembrane</keyword>
<organism evidence="10 11">
    <name type="scientific">Pyronema omphalodes (strain CBS 100304)</name>
    <name type="common">Pyronema confluens</name>
    <dbReference type="NCBI Taxonomy" id="1076935"/>
    <lineage>
        <taxon>Eukaryota</taxon>
        <taxon>Fungi</taxon>
        <taxon>Dikarya</taxon>
        <taxon>Ascomycota</taxon>
        <taxon>Pezizomycotina</taxon>
        <taxon>Pezizomycetes</taxon>
        <taxon>Pezizales</taxon>
        <taxon>Pyronemataceae</taxon>
        <taxon>Pyronema</taxon>
    </lineage>
</organism>
<evidence type="ECO:0000256" key="7">
    <source>
        <dbReference type="SAM" id="MobiDB-lite"/>
    </source>
</evidence>
<evidence type="ECO:0000256" key="1">
    <source>
        <dbReference type="ARBA" id="ARBA00004141"/>
    </source>
</evidence>
<reference evidence="10 11" key="1">
    <citation type="journal article" date="2013" name="PLoS Genet.">
        <title>The genome and development-dependent transcriptomes of Pyronema confluens: a window into fungal evolution.</title>
        <authorList>
            <person name="Traeger S."/>
            <person name="Altegoer F."/>
            <person name="Freitag M."/>
            <person name="Gabaldon T."/>
            <person name="Kempken F."/>
            <person name="Kumar A."/>
            <person name="Marcet-Houben M."/>
            <person name="Poggeler S."/>
            <person name="Stajich J.E."/>
            <person name="Nowrousian M."/>
        </authorList>
    </citation>
    <scope>NUCLEOTIDE SEQUENCE [LARGE SCALE GENOMIC DNA]</scope>
    <source>
        <strain evidence="11">CBS 100304</strain>
        <tissue evidence="10">Vegetative mycelium</tissue>
    </source>
</reference>
<feature type="transmembrane region" description="Helical" evidence="8">
    <location>
        <begin position="493"/>
        <end position="512"/>
    </location>
</feature>
<feature type="transmembrane region" description="Helical" evidence="8">
    <location>
        <begin position="181"/>
        <end position="204"/>
    </location>
</feature>
<feature type="transmembrane region" description="Helical" evidence="8">
    <location>
        <begin position="394"/>
        <end position="414"/>
    </location>
</feature>
<evidence type="ECO:0000256" key="4">
    <source>
        <dbReference type="ARBA" id="ARBA00022692"/>
    </source>
</evidence>
<dbReference type="STRING" id="1076935.U4LDE9"/>
<evidence type="ECO:0000313" key="11">
    <source>
        <dbReference type="Proteomes" id="UP000018144"/>
    </source>
</evidence>
<evidence type="ECO:0000256" key="3">
    <source>
        <dbReference type="ARBA" id="ARBA00022592"/>
    </source>
</evidence>
<evidence type="ECO:0000256" key="6">
    <source>
        <dbReference type="ARBA" id="ARBA00023136"/>
    </source>
</evidence>
<name>U4LDE9_PYROM</name>
<dbReference type="Proteomes" id="UP000018144">
    <property type="component" value="Unassembled WGS sequence"/>
</dbReference>
<comment type="subcellular location">
    <subcellularLocation>
        <location evidence="1">Membrane</location>
        <topology evidence="1">Multi-pass membrane protein</topology>
    </subcellularLocation>
</comment>
<dbReference type="EMBL" id="HF935279">
    <property type="protein sequence ID" value="CCX29557.1"/>
    <property type="molecule type" value="Genomic_DNA"/>
</dbReference>
<sequence>MAKPKIRGNAAFQVHSDEFAHIADPRERKALELAAIDAQPFGWQHAKAVVIGGIGFFTDSYDIFAVNLTVAMLGIVFWDDGLIPEKADTAIKLATSVGTIFGQICFGILADKIGRGKMYGSELMIIIAATFIQSLASNSPGLDIVVVLVLWRVIMGIGIGGDYPLSSIITSEYATTKWRGAMMGAVFAMQGIGQFGAAITTLIVTEIFESQTRDIPINKCDGSCKIAVDRMWRIIIGFGAIPACFALYYRLTCPETPRYTINMQAQDDIEAFKDVVTTPDTSEEEARSEVIIAQEARETASFTDFRRHYRQWKNLQILLGTAGSWFFLDVAFYGLGLNNSVVLQAIGFRKENTVYKRLHNNAVGNLIMICAGSLPGYWVSVFTVDRIGRKKIQIAGFTILSILFFVIGFAFHSLSSNALLALYCLCQFFFNFGPNATTFIVPGEVFPTRYRSTSHGISAASGKFGAVVAQVLIGPLRVRGNPTPENPSPWLNWVMVIFGAFMACGIFTSFLIPETARRTLEEISDDPWGKKKKTGDVEKAESGLRAAENDEDTNPRDI</sequence>
<feature type="transmembrane region" description="Helical" evidence="8">
    <location>
        <begin position="61"/>
        <end position="78"/>
    </location>
</feature>
<dbReference type="PROSITE" id="PS00217">
    <property type="entry name" value="SUGAR_TRANSPORT_2"/>
    <property type="match status" value="1"/>
</dbReference>
<gene>
    <name evidence="10" type="ORF">PCON_05628</name>
</gene>
<feature type="transmembrane region" description="Helical" evidence="8">
    <location>
        <begin position="315"/>
        <end position="335"/>
    </location>
</feature>
<keyword evidence="5 8" id="KW-1133">Transmembrane helix</keyword>
<feature type="transmembrane region" description="Helical" evidence="8">
    <location>
        <begin position="362"/>
        <end position="382"/>
    </location>
</feature>
<dbReference type="InterPro" id="IPR005829">
    <property type="entry name" value="Sugar_transporter_CS"/>
</dbReference>
<proteinExistence type="predicted"/>
<dbReference type="NCBIfam" id="TIGR00887">
    <property type="entry name" value="2A0109"/>
    <property type="match status" value="1"/>
</dbReference>
<dbReference type="PROSITE" id="PS00216">
    <property type="entry name" value="SUGAR_TRANSPORT_1"/>
    <property type="match status" value="1"/>
</dbReference>